<keyword evidence="2" id="KW-1185">Reference proteome</keyword>
<evidence type="ECO:0000313" key="2">
    <source>
        <dbReference type="Proteomes" id="UP000215914"/>
    </source>
</evidence>
<dbReference type="InParanoid" id="A0A251RQ37"/>
<name>A0A251RQ37_HELAN</name>
<evidence type="ECO:0000313" key="1">
    <source>
        <dbReference type="EMBL" id="OTF84939.1"/>
    </source>
</evidence>
<dbReference type="AlphaFoldDB" id="A0A251RQ37"/>
<gene>
    <name evidence="1" type="ORF">HannXRQ_Chr17g0534561</name>
</gene>
<accession>A0A251RQ37</accession>
<protein>
    <submittedName>
        <fullName evidence="1">Uncharacterized protein</fullName>
    </submittedName>
</protein>
<dbReference type="EMBL" id="CM007906">
    <property type="protein sequence ID" value="OTF84939.1"/>
    <property type="molecule type" value="Genomic_DNA"/>
</dbReference>
<sequence length="98" mass="11458">MDDEVSCSLEAVFEELSGLNPRPVETPQIKRHTGFIPRHFFLIRHLVVHQRGWTRLIPYTFHVTFQLLNVYDVIKHKSGVRITIQFLFDRIMLALGNG</sequence>
<reference evidence="2" key="1">
    <citation type="journal article" date="2017" name="Nature">
        <title>The sunflower genome provides insights into oil metabolism, flowering and Asterid evolution.</title>
        <authorList>
            <person name="Badouin H."/>
            <person name="Gouzy J."/>
            <person name="Grassa C.J."/>
            <person name="Murat F."/>
            <person name="Staton S.E."/>
            <person name="Cottret L."/>
            <person name="Lelandais-Briere C."/>
            <person name="Owens G.L."/>
            <person name="Carrere S."/>
            <person name="Mayjonade B."/>
            <person name="Legrand L."/>
            <person name="Gill N."/>
            <person name="Kane N.C."/>
            <person name="Bowers J.E."/>
            <person name="Hubner S."/>
            <person name="Bellec A."/>
            <person name="Berard A."/>
            <person name="Berges H."/>
            <person name="Blanchet N."/>
            <person name="Boniface M.C."/>
            <person name="Brunel D."/>
            <person name="Catrice O."/>
            <person name="Chaidir N."/>
            <person name="Claudel C."/>
            <person name="Donnadieu C."/>
            <person name="Faraut T."/>
            <person name="Fievet G."/>
            <person name="Helmstetter N."/>
            <person name="King M."/>
            <person name="Knapp S.J."/>
            <person name="Lai Z."/>
            <person name="Le Paslier M.C."/>
            <person name="Lippi Y."/>
            <person name="Lorenzon L."/>
            <person name="Mandel J.R."/>
            <person name="Marage G."/>
            <person name="Marchand G."/>
            <person name="Marquand E."/>
            <person name="Bret-Mestries E."/>
            <person name="Morien E."/>
            <person name="Nambeesan S."/>
            <person name="Nguyen T."/>
            <person name="Pegot-Espagnet P."/>
            <person name="Pouilly N."/>
            <person name="Raftis F."/>
            <person name="Sallet E."/>
            <person name="Schiex T."/>
            <person name="Thomas J."/>
            <person name="Vandecasteele C."/>
            <person name="Vares D."/>
            <person name="Vear F."/>
            <person name="Vautrin S."/>
            <person name="Crespi M."/>
            <person name="Mangin B."/>
            <person name="Burke J.M."/>
            <person name="Salse J."/>
            <person name="Munos S."/>
            <person name="Vincourt P."/>
            <person name="Rieseberg L.H."/>
            <person name="Langlade N.B."/>
        </authorList>
    </citation>
    <scope>NUCLEOTIDE SEQUENCE [LARGE SCALE GENOMIC DNA]</scope>
    <source>
        <strain evidence="2">cv. SF193</strain>
    </source>
</reference>
<dbReference type="Proteomes" id="UP000215914">
    <property type="component" value="Chromosome 17"/>
</dbReference>
<proteinExistence type="predicted"/>
<organism evidence="1 2">
    <name type="scientific">Helianthus annuus</name>
    <name type="common">Common sunflower</name>
    <dbReference type="NCBI Taxonomy" id="4232"/>
    <lineage>
        <taxon>Eukaryota</taxon>
        <taxon>Viridiplantae</taxon>
        <taxon>Streptophyta</taxon>
        <taxon>Embryophyta</taxon>
        <taxon>Tracheophyta</taxon>
        <taxon>Spermatophyta</taxon>
        <taxon>Magnoliopsida</taxon>
        <taxon>eudicotyledons</taxon>
        <taxon>Gunneridae</taxon>
        <taxon>Pentapetalae</taxon>
        <taxon>asterids</taxon>
        <taxon>campanulids</taxon>
        <taxon>Asterales</taxon>
        <taxon>Asteraceae</taxon>
        <taxon>Asteroideae</taxon>
        <taxon>Heliantheae alliance</taxon>
        <taxon>Heliantheae</taxon>
        <taxon>Helianthus</taxon>
    </lineage>
</organism>